<dbReference type="PANTHER" id="PTHR12049">
    <property type="entry name" value="PROTEIN ARGININE METHYLTRANSFERASE NDUFAF7, MITOCHONDRIAL"/>
    <property type="match status" value="1"/>
</dbReference>
<dbReference type="PANTHER" id="PTHR12049:SF5">
    <property type="entry name" value="PROTEIN ARGININE METHYLTRANSFERASE NDUFAF7 HOMOLOG, MITOCHONDRIAL"/>
    <property type="match status" value="1"/>
</dbReference>
<evidence type="ECO:0000256" key="2">
    <source>
        <dbReference type="ARBA" id="ARBA00005891"/>
    </source>
</evidence>
<evidence type="ECO:0000256" key="8">
    <source>
        <dbReference type="SAM" id="MobiDB-lite"/>
    </source>
</evidence>
<dbReference type="EMBL" id="CCFA01000394">
    <property type="protein sequence ID" value="CDW95489.1"/>
    <property type="molecule type" value="Genomic_DNA"/>
</dbReference>
<accession>A0A0F7S6V2</accession>
<evidence type="ECO:0000313" key="9">
    <source>
        <dbReference type="EMBL" id="CDW95489.1"/>
    </source>
</evidence>
<keyword evidence="10" id="KW-1185">Reference proteome</keyword>
<keyword evidence="4 7" id="KW-0808">Transferase</keyword>
<gene>
    <name evidence="9" type="primary">SSCI07630.1</name>
</gene>
<dbReference type="GO" id="GO:0035243">
    <property type="term" value="F:protein-arginine omega-N symmetric methyltransferase activity"/>
    <property type="evidence" value="ECO:0007669"/>
    <property type="project" value="UniProtKB-EC"/>
</dbReference>
<proteinExistence type="inferred from homology"/>
<evidence type="ECO:0000256" key="5">
    <source>
        <dbReference type="ARBA" id="ARBA00023128"/>
    </source>
</evidence>
<comment type="function">
    <text evidence="7">Arginine methyltransferase involved in the assembly or stability of mitochondrial NADH:ubiquinone oxidoreductase complex (complex I).</text>
</comment>
<comment type="similarity">
    <text evidence="2 7">Belongs to the NDUFAF7 family.</text>
</comment>
<dbReference type="InterPro" id="IPR003788">
    <property type="entry name" value="NDUFAF7"/>
</dbReference>
<sequence length="311" mass="34338">MAAASSSRRLVVQQSRGAFRSLSTVAPRAISTQPLHSTVASIRPTVRGGTVHAARSASSSSKPNDKDGWSRHRSQYNYDPFTLHPEAKHYTYPLVTADELASPTCSKVGSRGPGGRPREVRMLARDFIHDSLYNPEYGYFTKQAVLLPDPAPASTAGGGASGAKEEGEGFKEVAGQLYTEEMGLLRPANPGFDFNAIKNESEFMRLVEERYQLFEEQISILVADHQNTQNAHQTQQHAAGLEAAQRRGRAMRAREGVQETDVQSMAAKQVWHTPTQIFQPYYAHAIARYLVAEYKLHNYPYDDLVVSSGAN</sequence>
<keyword evidence="5 7" id="KW-0496">Mitochondrion</keyword>
<comment type="catalytic activity">
    <reaction evidence="6 7">
        <text>L-arginyl-[protein] + 2 S-adenosyl-L-methionine = N(omega),N(omega)'-dimethyl-L-arginyl-[protein] + 2 S-adenosyl-L-homocysteine + 2 H(+)</text>
        <dbReference type="Rhea" id="RHEA:48108"/>
        <dbReference type="Rhea" id="RHEA-COMP:10532"/>
        <dbReference type="Rhea" id="RHEA-COMP:11992"/>
        <dbReference type="ChEBI" id="CHEBI:15378"/>
        <dbReference type="ChEBI" id="CHEBI:29965"/>
        <dbReference type="ChEBI" id="CHEBI:57856"/>
        <dbReference type="ChEBI" id="CHEBI:59789"/>
        <dbReference type="ChEBI" id="CHEBI:88221"/>
        <dbReference type="EC" id="2.1.1.320"/>
    </reaction>
</comment>
<comment type="subcellular location">
    <subcellularLocation>
        <location evidence="1 7">Mitochondrion</location>
    </subcellularLocation>
</comment>
<organism evidence="9 10">
    <name type="scientific">Sporisorium scitamineum</name>
    <dbReference type="NCBI Taxonomy" id="49012"/>
    <lineage>
        <taxon>Eukaryota</taxon>
        <taxon>Fungi</taxon>
        <taxon>Dikarya</taxon>
        <taxon>Basidiomycota</taxon>
        <taxon>Ustilaginomycotina</taxon>
        <taxon>Ustilaginomycetes</taxon>
        <taxon>Ustilaginales</taxon>
        <taxon>Ustilaginaceae</taxon>
        <taxon>Sporisorium</taxon>
    </lineage>
</organism>
<name>A0A0F7S6V2_9BASI</name>
<keyword evidence="3 7" id="KW-0489">Methyltransferase</keyword>
<feature type="region of interest" description="Disordered" evidence="8">
    <location>
        <begin position="46"/>
        <end position="73"/>
    </location>
</feature>
<dbReference type="Proteomes" id="UP000242770">
    <property type="component" value="Unassembled WGS sequence"/>
</dbReference>
<dbReference type="GO" id="GO:0032259">
    <property type="term" value="P:methylation"/>
    <property type="evidence" value="ECO:0007669"/>
    <property type="project" value="UniProtKB-KW"/>
</dbReference>
<evidence type="ECO:0000256" key="7">
    <source>
        <dbReference type="RuleBase" id="RU364114"/>
    </source>
</evidence>
<protein>
    <recommendedName>
        <fullName evidence="7">Protein arginine methyltransferase NDUFAF7</fullName>
        <ecNumber evidence="7">2.1.1.320</ecNumber>
    </recommendedName>
</protein>
<evidence type="ECO:0000256" key="3">
    <source>
        <dbReference type="ARBA" id="ARBA00022603"/>
    </source>
</evidence>
<dbReference type="GO" id="GO:0005739">
    <property type="term" value="C:mitochondrion"/>
    <property type="evidence" value="ECO:0007669"/>
    <property type="project" value="UniProtKB-SubCell"/>
</dbReference>
<reference evidence="10" key="1">
    <citation type="submission" date="2014-06" db="EMBL/GenBank/DDBJ databases">
        <authorList>
            <person name="Berkman P.J."/>
        </authorList>
    </citation>
    <scope>NUCLEOTIDE SEQUENCE [LARGE SCALE GENOMIC DNA]</scope>
</reference>
<dbReference type="STRING" id="49012.A0A0F7S6V2"/>
<evidence type="ECO:0000256" key="6">
    <source>
        <dbReference type="ARBA" id="ARBA00048612"/>
    </source>
</evidence>
<dbReference type="EC" id="2.1.1.320" evidence="7"/>
<dbReference type="AlphaFoldDB" id="A0A0F7S6V2"/>
<evidence type="ECO:0000256" key="1">
    <source>
        <dbReference type="ARBA" id="ARBA00004173"/>
    </source>
</evidence>
<evidence type="ECO:0000313" key="10">
    <source>
        <dbReference type="Proteomes" id="UP000242770"/>
    </source>
</evidence>
<evidence type="ECO:0000256" key="4">
    <source>
        <dbReference type="ARBA" id="ARBA00022679"/>
    </source>
</evidence>